<dbReference type="GO" id="GO:0016705">
    <property type="term" value="F:oxidoreductase activity, acting on paired donors, with incorporation or reduction of molecular oxygen"/>
    <property type="evidence" value="ECO:0007669"/>
    <property type="project" value="InterPro"/>
</dbReference>
<protein>
    <recommendedName>
        <fullName evidence="3">Cytochrome P450</fullName>
    </recommendedName>
</protein>
<dbReference type="GO" id="GO:0020037">
    <property type="term" value="F:heme binding"/>
    <property type="evidence" value="ECO:0007669"/>
    <property type="project" value="InterPro"/>
</dbReference>
<reference evidence="1" key="1">
    <citation type="submission" date="2023-03" db="EMBL/GenBank/DDBJ databases">
        <title>Massive genome expansion in bonnet fungi (Mycena s.s.) driven by repeated elements and novel gene families across ecological guilds.</title>
        <authorList>
            <consortium name="Lawrence Berkeley National Laboratory"/>
            <person name="Harder C.B."/>
            <person name="Miyauchi S."/>
            <person name="Viragh M."/>
            <person name="Kuo A."/>
            <person name="Thoen E."/>
            <person name="Andreopoulos B."/>
            <person name="Lu D."/>
            <person name="Skrede I."/>
            <person name="Drula E."/>
            <person name="Henrissat B."/>
            <person name="Morin E."/>
            <person name="Kohler A."/>
            <person name="Barry K."/>
            <person name="LaButti K."/>
            <person name="Morin E."/>
            <person name="Salamov A."/>
            <person name="Lipzen A."/>
            <person name="Mereny Z."/>
            <person name="Hegedus B."/>
            <person name="Baldrian P."/>
            <person name="Stursova M."/>
            <person name="Weitz H."/>
            <person name="Taylor A."/>
            <person name="Grigoriev I.V."/>
            <person name="Nagy L.G."/>
            <person name="Martin F."/>
            <person name="Kauserud H."/>
        </authorList>
    </citation>
    <scope>NUCLEOTIDE SEQUENCE</scope>
    <source>
        <strain evidence="1">9144</strain>
    </source>
</reference>
<dbReference type="AlphaFoldDB" id="A0AAD6VUJ7"/>
<comment type="caution">
    <text evidence="1">The sequence shown here is derived from an EMBL/GenBank/DDBJ whole genome shotgun (WGS) entry which is preliminary data.</text>
</comment>
<dbReference type="EMBL" id="JARJCW010000009">
    <property type="protein sequence ID" value="KAJ7220584.1"/>
    <property type="molecule type" value="Genomic_DNA"/>
</dbReference>
<keyword evidence="2" id="KW-1185">Reference proteome</keyword>
<dbReference type="InterPro" id="IPR036396">
    <property type="entry name" value="Cyt_P450_sf"/>
</dbReference>
<dbReference type="Proteomes" id="UP001219525">
    <property type="component" value="Unassembled WGS sequence"/>
</dbReference>
<accession>A0AAD6VUJ7</accession>
<organism evidence="1 2">
    <name type="scientific">Mycena pura</name>
    <dbReference type="NCBI Taxonomy" id="153505"/>
    <lineage>
        <taxon>Eukaryota</taxon>
        <taxon>Fungi</taxon>
        <taxon>Dikarya</taxon>
        <taxon>Basidiomycota</taxon>
        <taxon>Agaricomycotina</taxon>
        <taxon>Agaricomycetes</taxon>
        <taxon>Agaricomycetidae</taxon>
        <taxon>Agaricales</taxon>
        <taxon>Marasmiineae</taxon>
        <taxon>Mycenaceae</taxon>
        <taxon>Mycena</taxon>
    </lineage>
</organism>
<name>A0AAD6VUJ7_9AGAR</name>
<dbReference type="Gene3D" id="1.10.630.10">
    <property type="entry name" value="Cytochrome P450"/>
    <property type="match status" value="1"/>
</dbReference>
<dbReference type="GO" id="GO:0004497">
    <property type="term" value="F:monooxygenase activity"/>
    <property type="evidence" value="ECO:0007669"/>
    <property type="project" value="InterPro"/>
</dbReference>
<proteinExistence type="predicted"/>
<evidence type="ECO:0000313" key="1">
    <source>
        <dbReference type="EMBL" id="KAJ7220584.1"/>
    </source>
</evidence>
<evidence type="ECO:0000313" key="2">
    <source>
        <dbReference type="Proteomes" id="UP001219525"/>
    </source>
</evidence>
<sequence>MVDAPEVEYQLIHALAPGAALPFELLSVHKYFPLPLAPWRTVGRQIEAVRTSIHRQLSKAVQCLQVAGDEESREYTGLVLLDASSDTTGAFLHSFTGARASGISRVSERARKIDSVVENARLPILEDVAQMPYLDALRDPAIQTQFPIGVSHSVSGGVVVQESPRSEVRHARAQHLCVRSTIQFSGPSPYRQRVALETDYSMILKSPGIFDPDRFLDSTERARKWTPTFGTPFL</sequence>
<gene>
    <name evidence="1" type="ORF">GGX14DRAFT_675259</name>
</gene>
<dbReference type="GO" id="GO:0005506">
    <property type="term" value="F:iron ion binding"/>
    <property type="evidence" value="ECO:0007669"/>
    <property type="project" value="InterPro"/>
</dbReference>
<evidence type="ECO:0008006" key="3">
    <source>
        <dbReference type="Google" id="ProtNLM"/>
    </source>
</evidence>